<evidence type="ECO:0000313" key="3">
    <source>
        <dbReference type="Proteomes" id="UP000837803"/>
    </source>
</evidence>
<feature type="region of interest" description="Disordered" evidence="1">
    <location>
        <begin position="78"/>
        <end position="113"/>
    </location>
</feature>
<evidence type="ECO:0000256" key="1">
    <source>
        <dbReference type="SAM" id="MobiDB-lite"/>
    </source>
</evidence>
<feature type="compositionally biased region" description="Polar residues" evidence="1">
    <location>
        <begin position="166"/>
        <end position="176"/>
    </location>
</feature>
<proteinExistence type="predicted"/>
<comment type="caution">
    <text evidence="2">The sequence shown here is derived from an EMBL/GenBank/DDBJ whole genome shotgun (WGS) entry which is preliminary data.</text>
</comment>
<keyword evidence="3" id="KW-1185">Reference proteome</keyword>
<feature type="compositionally biased region" description="Low complexity" evidence="1">
    <location>
        <begin position="152"/>
        <end position="165"/>
    </location>
</feature>
<gene>
    <name evidence="2" type="ORF">LEM8419_02054</name>
</gene>
<dbReference type="RefSeq" id="WP_238751009.1">
    <property type="nucleotide sequence ID" value="NZ_CAKLPZ010000002.1"/>
</dbReference>
<dbReference type="Pfam" id="PF06078">
    <property type="entry name" value="DUF937"/>
    <property type="match status" value="1"/>
</dbReference>
<dbReference type="InterPro" id="IPR009282">
    <property type="entry name" value="DUF937"/>
</dbReference>
<evidence type="ECO:0008006" key="4">
    <source>
        <dbReference type="Google" id="ProtNLM"/>
    </source>
</evidence>
<name>A0ABM9B1E2_9BACT</name>
<accession>A0ABM9B1E2</accession>
<dbReference type="Proteomes" id="UP000837803">
    <property type="component" value="Unassembled WGS sequence"/>
</dbReference>
<protein>
    <recommendedName>
        <fullName evidence="4">DUF937 domain-containing protein</fullName>
    </recommendedName>
</protein>
<reference evidence="2" key="1">
    <citation type="submission" date="2021-12" db="EMBL/GenBank/DDBJ databases">
        <authorList>
            <person name="Rodrigo-Torres L."/>
            <person name="Arahal R. D."/>
            <person name="Lucena T."/>
        </authorList>
    </citation>
    <scope>NUCLEOTIDE SEQUENCE</scope>
    <source>
        <strain evidence="2">CECT 8419</strain>
    </source>
</reference>
<dbReference type="EMBL" id="CAKLPZ010000002">
    <property type="protein sequence ID" value="CAH1001126.1"/>
    <property type="molecule type" value="Genomic_DNA"/>
</dbReference>
<evidence type="ECO:0000313" key="2">
    <source>
        <dbReference type="EMBL" id="CAH1001126.1"/>
    </source>
</evidence>
<sequence>MNFTDLLQQQASSHLDAGLMDQLDQQIGANDRRKTTVASSAILSSLMGAMARNASDPQGEQALSSALERDHDGSLLDNLGALLGGGSGRQQSPLSPRTTNGGGILDHILGNRRDDTVREVSQKSGLSSGQVTRLMITLAPILLSMMGKAKRNSTTNSGGLSGSLTDFLNGNRTAPQQPRRAPDLGLAGQLLDRNRDGSIMDDILGMGMQMFGK</sequence>
<organism evidence="2 3">
    <name type="scientific">Neolewinella maritima</name>
    <dbReference type="NCBI Taxonomy" id="1383882"/>
    <lineage>
        <taxon>Bacteria</taxon>
        <taxon>Pseudomonadati</taxon>
        <taxon>Bacteroidota</taxon>
        <taxon>Saprospiria</taxon>
        <taxon>Saprospirales</taxon>
        <taxon>Lewinellaceae</taxon>
        <taxon>Neolewinella</taxon>
    </lineage>
</organism>
<feature type="region of interest" description="Disordered" evidence="1">
    <location>
        <begin position="150"/>
        <end position="184"/>
    </location>
</feature>